<keyword evidence="4" id="KW-0378">Hydrolase</keyword>
<evidence type="ECO:0000259" key="3">
    <source>
        <dbReference type="Pfam" id="PF04471"/>
    </source>
</evidence>
<dbReference type="InterPro" id="IPR011856">
    <property type="entry name" value="tRNA_endonuc-like_dom_sf"/>
</dbReference>
<proteinExistence type="predicted"/>
<accession>A0A841U320</accession>
<feature type="transmembrane region" description="Helical" evidence="1">
    <location>
        <begin position="12"/>
        <end position="30"/>
    </location>
</feature>
<organism evidence="4 5">
    <name type="scientific">Cohnella xylanilytica</name>
    <dbReference type="NCBI Taxonomy" id="557555"/>
    <lineage>
        <taxon>Bacteria</taxon>
        <taxon>Bacillati</taxon>
        <taxon>Bacillota</taxon>
        <taxon>Bacilli</taxon>
        <taxon>Bacillales</taxon>
        <taxon>Paenibacillaceae</taxon>
        <taxon>Cohnella</taxon>
    </lineage>
</organism>
<keyword evidence="1" id="KW-0472">Membrane</keyword>
<dbReference type="InterPro" id="IPR011335">
    <property type="entry name" value="Restrct_endonuc-II-like"/>
</dbReference>
<dbReference type="GO" id="GO:0003677">
    <property type="term" value="F:DNA binding"/>
    <property type="evidence" value="ECO:0007669"/>
    <property type="project" value="InterPro"/>
</dbReference>
<dbReference type="Gene3D" id="3.30.65.10">
    <property type="entry name" value="Bacterial Topoisomerase I, domain 1"/>
    <property type="match status" value="1"/>
</dbReference>
<dbReference type="InterPro" id="IPR013498">
    <property type="entry name" value="Topo_IA_Znf"/>
</dbReference>
<evidence type="ECO:0000259" key="2">
    <source>
        <dbReference type="Pfam" id="PF01396"/>
    </source>
</evidence>
<protein>
    <submittedName>
        <fullName evidence="4">Restriction endonuclease</fullName>
    </submittedName>
</protein>
<dbReference type="GO" id="GO:0003916">
    <property type="term" value="F:DNA topoisomerase activity"/>
    <property type="evidence" value="ECO:0007669"/>
    <property type="project" value="InterPro"/>
</dbReference>
<dbReference type="Gene3D" id="3.40.1350.10">
    <property type="match status" value="1"/>
</dbReference>
<evidence type="ECO:0000256" key="1">
    <source>
        <dbReference type="SAM" id="Phobius"/>
    </source>
</evidence>
<dbReference type="RefSeq" id="WP_185137533.1">
    <property type="nucleotide sequence ID" value="NZ_JACJVR010000075.1"/>
</dbReference>
<dbReference type="GO" id="GO:0006265">
    <property type="term" value="P:DNA topological change"/>
    <property type="evidence" value="ECO:0007669"/>
    <property type="project" value="InterPro"/>
</dbReference>
<dbReference type="InterPro" id="IPR052906">
    <property type="entry name" value="Type_IV_Methyl-Rstrct_Enzyme"/>
</dbReference>
<dbReference type="AlphaFoldDB" id="A0A841U320"/>
<dbReference type="Proteomes" id="UP000553776">
    <property type="component" value="Unassembled WGS sequence"/>
</dbReference>
<keyword evidence="5" id="KW-1185">Reference proteome</keyword>
<keyword evidence="1" id="KW-1133">Transmembrane helix</keyword>
<evidence type="ECO:0000313" key="5">
    <source>
        <dbReference type="Proteomes" id="UP000553776"/>
    </source>
</evidence>
<gene>
    <name evidence="4" type="ORF">H7B90_19325</name>
</gene>
<dbReference type="PANTHER" id="PTHR30015">
    <property type="entry name" value="MRR RESTRICTION SYSTEM PROTEIN"/>
    <property type="match status" value="1"/>
</dbReference>
<name>A0A841U320_9BACL</name>
<sequence length="243" mass="26818">MAKRRKKKEDPVAALLGLLVIAVFLGTFMATKSFAAATISLVLMFAVIFAIAFMIGAQKRERLRRSGIAEVDKMDGLRFERYLAELFKSQGYQTEVTQGSGDYGVDLILTRQGKRIAVQAKRYKNNVGLEAVQQVQAGKAKYNCSEAWVVTNSNYTDQAVTLAKANGVRMIGRQELIEMMLRLNSPVKSATAQSIGKKTVAGVEVKMDLICKICGGTMQRRKSNKGEVYACSNYPRCKNVQAI</sequence>
<feature type="transmembrane region" description="Helical" evidence="1">
    <location>
        <begin position="36"/>
        <end position="57"/>
    </location>
</feature>
<keyword evidence="4" id="KW-0540">Nuclease</keyword>
<dbReference type="Pfam" id="PF01396">
    <property type="entry name" value="Zn_ribbon_Top1"/>
    <property type="match status" value="1"/>
</dbReference>
<comment type="caution">
    <text evidence="4">The sequence shown here is derived from an EMBL/GenBank/DDBJ whole genome shotgun (WGS) entry which is preliminary data.</text>
</comment>
<dbReference type="SUPFAM" id="SSF57783">
    <property type="entry name" value="Zinc beta-ribbon"/>
    <property type="match status" value="1"/>
</dbReference>
<dbReference type="PANTHER" id="PTHR30015:SF6">
    <property type="entry name" value="SLL1429 PROTEIN"/>
    <property type="match status" value="1"/>
</dbReference>
<dbReference type="Pfam" id="PF04471">
    <property type="entry name" value="Mrr_cat"/>
    <property type="match status" value="1"/>
</dbReference>
<keyword evidence="1" id="KW-0812">Transmembrane</keyword>
<dbReference type="GO" id="GO:0015666">
    <property type="term" value="F:restriction endodeoxyribonuclease activity"/>
    <property type="evidence" value="ECO:0007669"/>
    <property type="project" value="TreeGrafter"/>
</dbReference>
<dbReference type="GO" id="GO:0005694">
    <property type="term" value="C:chromosome"/>
    <property type="evidence" value="ECO:0007669"/>
    <property type="project" value="InterPro"/>
</dbReference>
<dbReference type="SUPFAM" id="SSF52980">
    <property type="entry name" value="Restriction endonuclease-like"/>
    <property type="match status" value="1"/>
</dbReference>
<dbReference type="InterPro" id="IPR007560">
    <property type="entry name" value="Restrct_endonuc_IV_Mrr"/>
</dbReference>
<feature type="domain" description="DNA topoisomerase type IA zn finger" evidence="2">
    <location>
        <begin position="210"/>
        <end position="241"/>
    </location>
</feature>
<reference evidence="4 5" key="1">
    <citation type="submission" date="2020-08" db="EMBL/GenBank/DDBJ databases">
        <title>Cohnella phylogeny.</title>
        <authorList>
            <person name="Dunlap C."/>
        </authorList>
    </citation>
    <scope>NUCLEOTIDE SEQUENCE [LARGE SCALE GENOMIC DNA]</scope>
    <source>
        <strain evidence="4 5">DSM 25239</strain>
    </source>
</reference>
<dbReference type="GO" id="GO:0009307">
    <property type="term" value="P:DNA restriction-modification system"/>
    <property type="evidence" value="ECO:0007669"/>
    <property type="project" value="InterPro"/>
</dbReference>
<feature type="domain" description="Restriction endonuclease type IV Mrr" evidence="3">
    <location>
        <begin position="71"/>
        <end position="180"/>
    </location>
</feature>
<keyword evidence="4" id="KW-0255">Endonuclease</keyword>
<evidence type="ECO:0000313" key="4">
    <source>
        <dbReference type="EMBL" id="MBB6693548.1"/>
    </source>
</evidence>
<dbReference type="EMBL" id="JACJVR010000075">
    <property type="protein sequence ID" value="MBB6693548.1"/>
    <property type="molecule type" value="Genomic_DNA"/>
</dbReference>